<proteinExistence type="predicted"/>
<gene>
    <name evidence="2" type="ORF">EG68_04254</name>
</gene>
<evidence type="ECO:0000313" key="2">
    <source>
        <dbReference type="EMBL" id="KAF7258334.1"/>
    </source>
</evidence>
<dbReference type="Proteomes" id="UP000822476">
    <property type="component" value="Unassembled WGS sequence"/>
</dbReference>
<comment type="caution">
    <text evidence="2">The sequence shown here is derived from an EMBL/GenBank/DDBJ whole genome shotgun (WGS) entry which is preliminary data.</text>
</comment>
<feature type="compositionally biased region" description="Basic residues" evidence="1">
    <location>
        <begin position="33"/>
        <end position="46"/>
    </location>
</feature>
<feature type="compositionally biased region" description="Polar residues" evidence="1">
    <location>
        <begin position="1"/>
        <end position="11"/>
    </location>
</feature>
<reference evidence="2" key="1">
    <citation type="submission" date="2019-07" db="EMBL/GenBank/DDBJ databases">
        <title>Annotation for the trematode Paragonimus miyazaki's.</title>
        <authorList>
            <person name="Choi Y.-J."/>
        </authorList>
    </citation>
    <scope>NUCLEOTIDE SEQUENCE</scope>
    <source>
        <strain evidence="2">Japan</strain>
    </source>
</reference>
<evidence type="ECO:0000256" key="1">
    <source>
        <dbReference type="SAM" id="MobiDB-lite"/>
    </source>
</evidence>
<sequence>MQRPLNSSSITERSKPFKNGLMAKLPPTGFPLLHRRTKALSSRSRT</sequence>
<protein>
    <submittedName>
        <fullName evidence="2">Uncharacterized protein</fullName>
    </submittedName>
</protein>
<organism evidence="2 3">
    <name type="scientific">Paragonimus skrjabini miyazakii</name>
    <dbReference type="NCBI Taxonomy" id="59628"/>
    <lineage>
        <taxon>Eukaryota</taxon>
        <taxon>Metazoa</taxon>
        <taxon>Spiralia</taxon>
        <taxon>Lophotrochozoa</taxon>
        <taxon>Platyhelminthes</taxon>
        <taxon>Trematoda</taxon>
        <taxon>Digenea</taxon>
        <taxon>Plagiorchiida</taxon>
        <taxon>Troglotremata</taxon>
        <taxon>Troglotrematidae</taxon>
        <taxon>Paragonimus</taxon>
    </lineage>
</organism>
<dbReference type="AlphaFoldDB" id="A0A8S9YUP2"/>
<dbReference type="EMBL" id="JTDE01001793">
    <property type="protein sequence ID" value="KAF7258334.1"/>
    <property type="molecule type" value="Genomic_DNA"/>
</dbReference>
<evidence type="ECO:0000313" key="3">
    <source>
        <dbReference type="Proteomes" id="UP000822476"/>
    </source>
</evidence>
<accession>A0A8S9YUP2</accession>
<keyword evidence="3" id="KW-1185">Reference proteome</keyword>
<name>A0A8S9YUP2_9TREM</name>
<feature type="region of interest" description="Disordered" evidence="1">
    <location>
        <begin position="1"/>
        <end position="46"/>
    </location>
</feature>